<dbReference type="AlphaFoldDB" id="A0AAU6SH34"/>
<gene>
    <name evidence="1" type="ORF">MRBLWS13_003780</name>
</gene>
<dbReference type="RefSeq" id="WP_349426865.1">
    <property type="nucleotide sequence ID" value="NZ_CP151632.1"/>
</dbReference>
<protein>
    <submittedName>
        <fullName evidence="1">Uncharacterized protein</fullName>
    </submittedName>
</protein>
<accession>A0AAU6SH34</accession>
<organism evidence="1">
    <name type="scientific">Microbacterium sp. LWS13-1.2</name>
    <dbReference type="NCBI Taxonomy" id="3135264"/>
    <lineage>
        <taxon>Bacteria</taxon>
        <taxon>Bacillati</taxon>
        <taxon>Actinomycetota</taxon>
        <taxon>Actinomycetes</taxon>
        <taxon>Micrococcales</taxon>
        <taxon>Microbacteriaceae</taxon>
        <taxon>Microbacterium</taxon>
    </lineage>
</organism>
<name>A0AAU6SH34_9MICO</name>
<dbReference type="EMBL" id="CP151632">
    <property type="protein sequence ID" value="WZO36064.1"/>
    <property type="molecule type" value="Genomic_DNA"/>
</dbReference>
<evidence type="ECO:0000313" key="1">
    <source>
        <dbReference type="EMBL" id="WZO36064.1"/>
    </source>
</evidence>
<proteinExistence type="predicted"/>
<sequence>MTASAAGAPPDPFASVPAQLAASEAARLALAGELTDTRRALYIERALRRHPAIEPALDLLTGATAADIERQVAKLASLAEGSRAPTSPTNSL</sequence>
<reference evidence="1" key="1">
    <citation type="submission" date="2024-04" db="EMBL/GenBank/DDBJ databases">
        <authorList>
            <person name="Roder T."/>
            <person name="Oberhansli S."/>
            <person name="Kreuzer M."/>
        </authorList>
    </citation>
    <scope>NUCLEOTIDE SEQUENCE</scope>
    <source>
        <strain evidence="1">LWS13-1.2</strain>
    </source>
</reference>